<reference evidence="3 4" key="1">
    <citation type="submission" date="2022-06" db="EMBL/GenBank/DDBJ databases">
        <title>Isolation of gut microbiota from human fecal samples.</title>
        <authorList>
            <person name="Pamer E.G."/>
            <person name="Barat B."/>
            <person name="Waligurski E."/>
            <person name="Medina S."/>
            <person name="Paddock L."/>
            <person name="Mostad J."/>
        </authorList>
    </citation>
    <scope>NUCLEOTIDE SEQUENCE [LARGE SCALE GENOMIC DNA]</scope>
    <source>
        <strain evidence="3 4">DFI.9.90</strain>
    </source>
</reference>
<sequence>MVRKFNEDRLDDAIRAAWRGKEESDCIWWQGRWWSWRRFETLVADCEEKLRASGFGVGQRLAVLLPNSPMALALSVACWRLGGAVAPLNARTGAVNLIDTIKMLDVNAVILTEEGHKKAEGFPSDIPLVPSALEGPLPVWRGRKGSPDTAETAVIFSTSGTSGLPKAVACLHSNMLGNLAPIEAHVPGLLDDDAVFLNVLPNFHTFGYNLAGMMPLAFGLRQAVVPSFVPVDNTIKAIEESGVNRIIAVPTIMAFLLGALAKKDQHLKGITHVITGGDRLNVQMEGRSREYLGVGILEGYGLTECSPVVAVNSTEAAKKLGTVGRPYPDYEIEIRDREGRLLDIHQEGVLWVKGPSVVPGYFRDEENTKERFHDGWFNTGDVVQIDDDGYIKIVDRATDIIIVSGFNVYPQEVEAVLCAHPAVHAAVAVGEKNNVAGELVKAFIILNEGAEASSKELMDYCRERLAHYKVPRKIGFVAEYPLSPTGKILRRELRKMKIEKQ</sequence>
<dbReference type="PANTHER" id="PTHR43767">
    <property type="entry name" value="LONG-CHAIN-FATTY-ACID--COA LIGASE"/>
    <property type="match status" value="1"/>
</dbReference>
<keyword evidence="4" id="KW-1185">Reference proteome</keyword>
<name>A0AAW5K410_9BACT</name>
<proteinExistence type="predicted"/>
<protein>
    <submittedName>
        <fullName evidence="3">AMP-binding protein</fullName>
    </submittedName>
</protein>
<accession>A0AAW5K410</accession>
<feature type="domain" description="AMP-binding enzyme C-terminal" evidence="2">
    <location>
        <begin position="412"/>
        <end position="487"/>
    </location>
</feature>
<evidence type="ECO:0000313" key="3">
    <source>
        <dbReference type="EMBL" id="MCQ4815535.1"/>
    </source>
</evidence>
<organism evidence="3 4">
    <name type="scientific">Cloacibacillus evryensis</name>
    <dbReference type="NCBI Taxonomy" id="508460"/>
    <lineage>
        <taxon>Bacteria</taxon>
        <taxon>Thermotogati</taxon>
        <taxon>Synergistota</taxon>
        <taxon>Synergistia</taxon>
        <taxon>Synergistales</taxon>
        <taxon>Synergistaceae</taxon>
        <taxon>Cloacibacillus</taxon>
    </lineage>
</organism>
<dbReference type="InterPro" id="IPR050237">
    <property type="entry name" value="ATP-dep_AMP-bd_enzyme"/>
</dbReference>
<dbReference type="GO" id="GO:0016877">
    <property type="term" value="F:ligase activity, forming carbon-sulfur bonds"/>
    <property type="evidence" value="ECO:0007669"/>
    <property type="project" value="UniProtKB-ARBA"/>
</dbReference>
<comment type="caution">
    <text evidence="3">The sequence shown here is derived from an EMBL/GenBank/DDBJ whole genome shotgun (WGS) entry which is preliminary data.</text>
</comment>
<dbReference type="Gene3D" id="3.40.50.12780">
    <property type="entry name" value="N-terminal domain of ligase-like"/>
    <property type="match status" value="1"/>
</dbReference>
<dbReference type="Pfam" id="PF13193">
    <property type="entry name" value="AMP-binding_C"/>
    <property type="match status" value="1"/>
</dbReference>
<evidence type="ECO:0000259" key="2">
    <source>
        <dbReference type="Pfam" id="PF13193"/>
    </source>
</evidence>
<evidence type="ECO:0000313" key="4">
    <source>
        <dbReference type="Proteomes" id="UP001205919"/>
    </source>
</evidence>
<dbReference type="Pfam" id="PF00501">
    <property type="entry name" value="AMP-binding"/>
    <property type="match status" value="1"/>
</dbReference>
<dbReference type="SUPFAM" id="SSF56801">
    <property type="entry name" value="Acetyl-CoA synthetase-like"/>
    <property type="match status" value="1"/>
</dbReference>
<dbReference type="Proteomes" id="UP001205919">
    <property type="component" value="Unassembled WGS sequence"/>
</dbReference>
<evidence type="ECO:0000259" key="1">
    <source>
        <dbReference type="Pfam" id="PF00501"/>
    </source>
</evidence>
<dbReference type="Gene3D" id="3.30.300.30">
    <property type="match status" value="1"/>
</dbReference>
<feature type="domain" description="AMP-dependent synthetase/ligase" evidence="1">
    <location>
        <begin position="18"/>
        <end position="362"/>
    </location>
</feature>
<dbReference type="AlphaFoldDB" id="A0AAW5K410"/>
<dbReference type="InterPro" id="IPR045851">
    <property type="entry name" value="AMP-bd_C_sf"/>
</dbReference>
<gene>
    <name evidence="3" type="ORF">NE630_13940</name>
</gene>
<dbReference type="InterPro" id="IPR025110">
    <property type="entry name" value="AMP-bd_C"/>
</dbReference>
<dbReference type="InterPro" id="IPR042099">
    <property type="entry name" value="ANL_N_sf"/>
</dbReference>
<dbReference type="RefSeq" id="WP_256182308.1">
    <property type="nucleotide sequence ID" value="NZ_JANFYT010000041.1"/>
</dbReference>
<dbReference type="EMBL" id="JANFYT010000041">
    <property type="protein sequence ID" value="MCQ4815535.1"/>
    <property type="molecule type" value="Genomic_DNA"/>
</dbReference>
<dbReference type="PANTHER" id="PTHR43767:SF10">
    <property type="entry name" value="SURFACTIN SYNTHASE SUBUNIT 1"/>
    <property type="match status" value="1"/>
</dbReference>
<dbReference type="InterPro" id="IPR000873">
    <property type="entry name" value="AMP-dep_synth/lig_dom"/>
</dbReference>